<accession>A0A4R2BRK8</accession>
<dbReference type="RefSeq" id="WP_132075927.1">
    <property type="nucleotide sequence ID" value="NZ_SLVU01000008.1"/>
</dbReference>
<reference evidence="1 2" key="1">
    <citation type="submission" date="2019-03" db="EMBL/GenBank/DDBJ databases">
        <title>Genomic Encyclopedia of Type Strains, Phase IV (KMG-V): Genome sequencing to study the core and pangenomes of soil and plant-associated prokaryotes.</title>
        <authorList>
            <person name="Whitman W."/>
        </authorList>
    </citation>
    <scope>NUCLEOTIDE SEQUENCE [LARGE SCALE GENOMIC DNA]</scope>
    <source>
        <strain evidence="1 2">23C40</strain>
    </source>
</reference>
<dbReference type="EMBL" id="SLVU01000008">
    <property type="protein sequence ID" value="TCN30348.1"/>
    <property type="molecule type" value="Genomic_DNA"/>
</dbReference>
<organism evidence="1 2">
    <name type="scientific">Sinorhizobium americanum</name>
    <dbReference type="NCBI Taxonomy" id="194963"/>
    <lineage>
        <taxon>Bacteria</taxon>
        <taxon>Pseudomonadati</taxon>
        <taxon>Pseudomonadota</taxon>
        <taxon>Alphaproteobacteria</taxon>
        <taxon>Hyphomicrobiales</taxon>
        <taxon>Rhizobiaceae</taxon>
        <taxon>Sinorhizobium/Ensifer group</taxon>
        <taxon>Sinorhizobium</taxon>
    </lineage>
</organism>
<proteinExistence type="predicted"/>
<name>A0A4R2BRK8_9HYPH</name>
<gene>
    <name evidence="1" type="ORF">EV184_108222</name>
</gene>
<evidence type="ECO:0000313" key="2">
    <source>
        <dbReference type="Proteomes" id="UP000295043"/>
    </source>
</evidence>
<comment type="caution">
    <text evidence="1">The sequence shown here is derived from an EMBL/GenBank/DDBJ whole genome shotgun (WGS) entry which is preliminary data.</text>
</comment>
<protein>
    <submittedName>
        <fullName evidence="1">Uncharacterized protein</fullName>
    </submittedName>
</protein>
<sequence>MANETLLVLTGIGVAPYSARGLEQTLQPINGAGQLRRTINGTLVDLSETQLQKFTSTITGSDQLAPALNGIWPGKQVTVDCIAELCYPTATGSPDRPVVGGSSRVEGTMTYYRPQLTMLVTDWQTREDEWGKQVGWSLQLEEV</sequence>
<dbReference type="AlphaFoldDB" id="A0A4R2BRK8"/>
<dbReference type="Proteomes" id="UP000295043">
    <property type="component" value="Unassembled WGS sequence"/>
</dbReference>
<evidence type="ECO:0000313" key="1">
    <source>
        <dbReference type="EMBL" id="TCN30348.1"/>
    </source>
</evidence>